<dbReference type="EC" id="2.7.13.3" evidence="2"/>
<dbReference type="Pfam" id="PF02518">
    <property type="entry name" value="HATPase_c"/>
    <property type="match status" value="1"/>
</dbReference>
<dbReference type="SUPFAM" id="SSF47384">
    <property type="entry name" value="Homodimeric domain of signal transducing histidine kinase"/>
    <property type="match status" value="1"/>
</dbReference>
<dbReference type="InterPro" id="IPR003661">
    <property type="entry name" value="HisK_dim/P_dom"/>
</dbReference>
<dbReference type="SMART" id="SM00387">
    <property type="entry name" value="HATPase_c"/>
    <property type="match status" value="1"/>
</dbReference>
<protein>
    <recommendedName>
        <fullName evidence="2">histidine kinase</fullName>
        <ecNumber evidence="2">2.7.13.3</ecNumber>
    </recommendedName>
</protein>
<feature type="domain" description="Histidine kinase" evidence="5">
    <location>
        <begin position="273"/>
        <end position="492"/>
    </location>
</feature>
<dbReference type="InterPro" id="IPR036097">
    <property type="entry name" value="HisK_dim/P_sf"/>
</dbReference>
<dbReference type="SUPFAM" id="SSF52172">
    <property type="entry name" value="CheY-like"/>
    <property type="match status" value="1"/>
</dbReference>
<dbReference type="Pfam" id="PF00072">
    <property type="entry name" value="Response_reg"/>
    <property type="match status" value="1"/>
</dbReference>
<feature type="domain" description="PAS" evidence="7">
    <location>
        <begin position="123"/>
        <end position="178"/>
    </location>
</feature>
<dbReference type="SMART" id="SM00388">
    <property type="entry name" value="HisKA"/>
    <property type="match status" value="1"/>
</dbReference>
<dbReference type="PROSITE" id="PS50112">
    <property type="entry name" value="PAS"/>
    <property type="match status" value="2"/>
</dbReference>
<evidence type="ECO:0000256" key="3">
    <source>
        <dbReference type="ARBA" id="ARBA00022553"/>
    </source>
</evidence>
<dbReference type="SMART" id="SM00448">
    <property type="entry name" value="REC"/>
    <property type="match status" value="1"/>
</dbReference>
<dbReference type="InterPro" id="IPR035965">
    <property type="entry name" value="PAS-like_dom_sf"/>
</dbReference>
<dbReference type="SMART" id="SM00091">
    <property type="entry name" value="PAS"/>
    <property type="match status" value="2"/>
</dbReference>
<dbReference type="InterPro" id="IPR036890">
    <property type="entry name" value="HATPase_C_sf"/>
</dbReference>
<dbReference type="SUPFAM" id="SSF55785">
    <property type="entry name" value="PYP-like sensor domain (PAS domain)"/>
    <property type="match status" value="2"/>
</dbReference>
<dbReference type="CDD" id="cd00082">
    <property type="entry name" value="HisKA"/>
    <property type="match status" value="1"/>
</dbReference>
<evidence type="ECO:0000256" key="4">
    <source>
        <dbReference type="PROSITE-ProRule" id="PRU00169"/>
    </source>
</evidence>
<dbReference type="Gene3D" id="1.10.287.130">
    <property type="match status" value="1"/>
</dbReference>
<dbReference type="InterPro" id="IPR000014">
    <property type="entry name" value="PAS"/>
</dbReference>
<accession>A0ABP8GLZ2</accession>
<dbReference type="Pfam" id="PF00512">
    <property type="entry name" value="HisKA"/>
    <property type="match status" value="1"/>
</dbReference>
<evidence type="ECO:0000259" key="7">
    <source>
        <dbReference type="PROSITE" id="PS50112"/>
    </source>
</evidence>
<keyword evidence="3 4" id="KW-0597">Phosphoprotein</keyword>
<dbReference type="Proteomes" id="UP001501671">
    <property type="component" value="Unassembled WGS sequence"/>
</dbReference>
<gene>
    <name evidence="8" type="ORF">GCM10023144_10670</name>
</gene>
<dbReference type="InterPro" id="IPR001789">
    <property type="entry name" value="Sig_transdc_resp-reg_receiver"/>
</dbReference>
<dbReference type="PROSITE" id="PS50109">
    <property type="entry name" value="HIS_KIN"/>
    <property type="match status" value="1"/>
</dbReference>
<feature type="modified residue" description="4-aspartylphosphate" evidence="4">
    <location>
        <position position="574"/>
    </location>
</feature>
<evidence type="ECO:0000259" key="6">
    <source>
        <dbReference type="PROSITE" id="PS50110"/>
    </source>
</evidence>
<dbReference type="PRINTS" id="PR00344">
    <property type="entry name" value="BCTRLSENSOR"/>
</dbReference>
<comment type="catalytic activity">
    <reaction evidence="1">
        <text>ATP + protein L-histidine = ADP + protein N-phospho-L-histidine.</text>
        <dbReference type="EC" id="2.7.13.3"/>
    </reaction>
</comment>
<evidence type="ECO:0000313" key="9">
    <source>
        <dbReference type="Proteomes" id="UP001501671"/>
    </source>
</evidence>
<organism evidence="8 9">
    <name type="scientific">Pigmentiphaga soli</name>
    <dbReference type="NCBI Taxonomy" id="1007095"/>
    <lineage>
        <taxon>Bacteria</taxon>
        <taxon>Pseudomonadati</taxon>
        <taxon>Pseudomonadota</taxon>
        <taxon>Betaproteobacteria</taxon>
        <taxon>Burkholderiales</taxon>
        <taxon>Alcaligenaceae</taxon>
        <taxon>Pigmentiphaga</taxon>
    </lineage>
</organism>
<name>A0ABP8GLZ2_9BURK</name>
<dbReference type="Gene3D" id="3.40.50.2300">
    <property type="match status" value="1"/>
</dbReference>
<dbReference type="Gene3D" id="3.30.565.10">
    <property type="entry name" value="Histidine kinase-like ATPase, C-terminal domain"/>
    <property type="match status" value="1"/>
</dbReference>
<keyword evidence="9" id="KW-1185">Reference proteome</keyword>
<feature type="domain" description="PAS" evidence="7">
    <location>
        <begin position="10"/>
        <end position="77"/>
    </location>
</feature>
<dbReference type="InterPro" id="IPR003594">
    <property type="entry name" value="HATPase_dom"/>
</dbReference>
<dbReference type="InterPro" id="IPR011006">
    <property type="entry name" value="CheY-like_superfamily"/>
</dbReference>
<evidence type="ECO:0000259" key="5">
    <source>
        <dbReference type="PROSITE" id="PS50109"/>
    </source>
</evidence>
<evidence type="ECO:0000313" key="8">
    <source>
        <dbReference type="EMBL" id="GAA4326791.1"/>
    </source>
</evidence>
<comment type="caution">
    <text evidence="8">The sequence shown here is derived from an EMBL/GenBank/DDBJ whole genome shotgun (WGS) entry which is preliminary data.</text>
</comment>
<dbReference type="InterPro" id="IPR005467">
    <property type="entry name" value="His_kinase_dom"/>
</dbReference>
<dbReference type="NCBIfam" id="TIGR00229">
    <property type="entry name" value="sensory_box"/>
    <property type="match status" value="2"/>
</dbReference>
<reference evidence="9" key="1">
    <citation type="journal article" date="2019" name="Int. J. Syst. Evol. Microbiol.">
        <title>The Global Catalogue of Microorganisms (GCM) 10K type strain sequencing project: providing services to taxonomists for standard genome sequencing and annotation.</title>
        <authorList>
            <consortium name="The Broad Institute Genomics Platform"/>
            <consortium name="The Broad Institute Genome Sequencing Center for Infectious Disease"/>
            <person name="Wu L."/>
            <person name="Ma J."/>
        </authorList>
    </citation>
    <scope>NUCLEOTIDE SEQUENCE [LARGE SCALE GENOMIC DNA]</scope>
    <source>
        <strain evidence="9">JCM 17666</strain>
    </source>
</reference>
<proteinExistence type="predicted"/>
<dbReference type="EMBL" id="BAABFO010000004">
    <property type="protein sequence ID" value="GAA4326791.1"/>
    <property type="molecule type" value="Genomic_DNA"/>
</dbReference>
<feature type="domain" description="Response regulatory" evidence="6">
    <location>
        <begin position="521"/>
        <end position="647"/>
    </location>
</feature>
<sequence>MTSHTPDPGLRAVADVAPCVLWAANADGAWLYVNPAWTRLTGQDADAALGVAWLDLVPEAQRQRVRRDYVNGILSAEPFEIRHDLNARDAGAPVSVLMRVHPEFRGDRQVVGFAGSCSLQQAVDHPFRTLVDHAPDIIARLDRGMRHLYVNHAIRDAFGIDPAAAVGKDAAQLGFPEDVACAFADVAQQVFDSGEQRGFDFTVSTMRGTRHFSSRVLPEFDGQGAVSSVLVITYDVTQRMLAQLERDALLIREQAARVQAEAAAQARDQFLSIVSHELRSPLNGIQSWTHVLENRVGGDSPPIARAIAGIKKGVQQQVRMIEDLIDATRVMTGKLRLVKQSFLLRPTIEAAIGNVARDAYERNIDIRTQFPDEDIRLVGSAERIEQIVWNLLTNAIKFSAPGAAVDVEVAVRDREICISVADSGKGIAPEFMPYLFDPFRQADASNTRRAEGLGLGLTLVQRLAELHGGRVTAYSEGENRGAVFTVYLPLAEEAPLARDEGVPRAVQADQGTAIPSLSGIRVLLIDDQREARDSLTELLQEAGAQVMPLESGMRALEYLSVIEKAGVPQVIVSDIAMPGQDGYVTLQQIRQMEKRDPGRFAAPIPAIALTAFGQREDRLKALASGFQVYLAKPANPSELVAIIDMLAKPSRTGAAQARH</sequence>
<dbReference type="Pfam" id="PF08448">
    <property type="entry name" value="PAS_4"/>
    <property type="match status" value="2"/>
</dbReference>
<dbReference type="RefSeq" id="WP_345247096.1">
    <property type="nucleotide sequence ID" value="NZ_BAABFO010000004.1"/>
</dbReference>
<dbReference type="InterPro" id="IPR004358">
    <property type="entry name" value="Sig_transdc_His_kin-like_C"/>
</dbReference>
<dbReference type="CDD" id="cd00130">
    <property type="entry name" value="PAS"/>
    <property type="match status" value="2"/>
</dbReference>
<dbReference type="SUPFAM" id="SSF55874">
    <property type="entry name" value="ATPase domain of HSP90 chaperone/DNA topoisomerase II/histidine kinase"/>
    <property type="match status" value="1"/>
</dbReference>
<dbReference type="PANTHER" id="PTHR43547">
    <property type="entry name" value="TWO-COMPONENT HISTIDINE KINASE"/>
    <property type="match status" value="1"/>
</dbReference>
<dbReference type="PANTHER" id="PTHR43547:SF2">
    <property type="entry name" value="HYBRID SIGNAL TRANSDUCTION HISTIDINE KINASE C"/>
    <property type="match status" value="1"/>
</dbReference>
<evidence type="ECO:0000256" key="1">
    <source>
        <dbReference type="ARBA" id="ARBA00000085"/>
    </source>
</evidence>
<dbReference type="PROSITE" id="PS50110">
    <property type="entry name" value="RESPONSE_REGULATORY"/>
    <property type="match status" value="1"/>
</dbReference>
<dbReference type="InterPro" id="IPR013656">
    <property type="entry name" value="PAS_4"/>
</dbReference>
<dbReference type="Gene3D" id="3.30.450.20">
    <property type="entry name" value="PAS domain"/>
    <property type="match status" value="2"/>
</dbReference>
<evidence type="ECO:0000256" key="2">
    <source>
        <dbReference type="ARBA" id="ARBA00012438"/>
    </source>
</evidence>